<dbReference type="EMBL" id="JAZGQL010000026">
    <property type="protein sequence ID" value="MEE6310359.1"/>
    <property type="molecule type" value="Genomic_DNA"/>
</dbReference>
<evidence type="ECO:0000256" key="1">
    <source>
        <dbReference type="SAM" id="MobiDB-lite"/>
    </source>
</evidence>
<protein>
    <submittedName>
        <fullName evidence="2">Uncharacterized protein</fullName>
    </submittedName>
</protein>
<organism evidence="2 4">
    <name type="scientific">Plantactinospora veratri</name>
    <dbReference type="NCBI Taxonomy" id="1436122"/>
    <lineage>
        <taxon>Bacteria</taxon>
        <taxon>Bacillati</taxon>
        <taxon>Actinomycetota</taxon>
        <taxon>Actinomycetes</taxon>
        <taxon>Micromonosporales</taxon>
        <taxon>Micromonosporaceae</taxon>
        <taxon>Plantactinospora</taxon>
    </lineage>
</organism>
<evidence type="ECO:0000313" key="3">
    <source>
        <dbReference type="EMBL" id="MEE6311523.1"/>
    </source>
</evidence>
<reference evidence="2 4" key="1">
    <citation type="submission" date="2024-01" db="EMBL/GenBank/DDBJ databases">
        <title>Genome insights into Plantactinospora veratri sp. nov.</title>
        <authorList>
            <person name="Wang L."/>
        </authorList>
    </citation>
    <scope>NUCLEOTIDE SEQUENCE [LARGE SCALE GENOMIC DNA]</scope>
    <source>
        <strain evidence="2 4">NEAU-FHS4</strain>
    </source>
</reference>
<dbReference type="EMBL" id="JAZGQL010000035">
    <property type="protein sequence ID" value="MEE6311523.1"/>
    <property type="molecule type" value="Genomic_DNA"/>
</dbReference>
<comment type="caution">
    <text evidence="2">The sequence shown here is derived from an EMBL/GenBank/DDBJ whole genome shotgun (WGS) entry which is preliminary data.</text>
</comment>
<dbReference type="RefSeq" id="WP_331210582.1">
    <property type="nucleotide sequence ID" value="NZ_JAZGQL010000026.1"/>
</dbReference>
<evidence type="ECO:0000313" key="2">
    <source>
        <dbReference type="EMBL" id="MEE6310359.1"/>
    </source>
</evidence>
<sequence>MRRFLRTATAEVLMSASERAQAEAFEAQRGWAAMNALVEMVNRGNRPRPIRPTIMTRPGESQFAALTVDVSIFHGMDVEYTTGGYGFHGGLLFVAAGMAVGAASDARKRRRAEEQARPQWRFMGRAPAVVTDQRLLVMIDNKWNSLHLGSLVSIHPDLRSWALVMQFEGAPPLMLRGPWVPWLTVLISAVMFGQPFPPGCQPPMAGRPQVQGPPQQHRAVAPSQAPAALPPGSTDRQ</sequence>
<accession>A0ABU7SKA8</accession>
<gene>
    <name evidence="2" type="ORF">V1634_26320</name>
    <name evidence="3" type="ORF">V1634_32340</name>
</gene>
<feature type="region of interest" description="Disordered" evidence="1">
    <location>
        <begin position="200"/>
        <end position="237"/>
    </location>
</feature>
<evidence type="ECO:0000313" key="4">
    <source>
        <dbReference type="Proteomes" id="UP001339911"/>
    </source>
</evidence>
<proteinExistence type="predicted"/>
<keyword evidence="4" id="KW-1185">Reference proteome</keyword>
<dbReference type="Proteomes" id="UP001339911">
    <property type="component" value="Unassembled WGS sequence"/>
</dbReference>
<name>A0ABU7SKA8_9ACTN</name>